<protein>
    <submittedName>
        <fullName evidence="1">Uncharacterized protein</fullName>
    </submittedName>
</protein>
<reference evidence="2" key="1">
    <citation type="journal article" date="2019" name="Int. J. Syst. Evol. Microbiol.">
        <title>The Global Catalogue of Microorganisms (GCM) 10K type strain sequencing project: providing services to taxonomists for standard genome sequencing and annotation.</title>
        <authorList>
            <consortium name="The Broad Institute Genomics Platform"/>
            <consortium name="The Broad Institute Genome Sequencing Center for Infectious Disease"/>
            <person name="Wu L."/>
            <person name="Ma J."/>
        </authorList>
    </citation>
    <scope>NUCLEOTIDE SEQUENCE [LARGE SCALE GENOMIC DNA]</scope>
    <source>
        <strain evidence="2">JCM 12165</strain>
    </source>
</reference>
<name>A0ABV9NUZ5_9BACI</name>
<organism evidence="1 2">
    <name type="scientific">Bacillus daqingensis</name>
    <dbReference type="NCBI Taxonomy" id="872396"/>
    <lineage>
        <taxon>Bacteria</taxon>
        <taxon>Bacillati</taxon>
        <taxon>Bacillota</taxon>
        <taxon>Bacilli</taxon>
        <taxon>Bacillales</taxon>
        <taxon>Bacillaceae</taxon>
        <taxon>Bacillus</taxon>
    </lineage>
</organism>
<sequence length="78" mass="8899">MEGRKARENGAASRGLRLLTRSLQEPVRLRSCVDAIRRSERHEIFRLLVAPPPDTMGKRLCLFENNVTTDATAFFRLS</sequence>
<gene>
    <name evidence="1" type="ORF">ACFO4L_05995</name>
</gene>
<accession>A0ABV9NUZ5</accession>
<proteinExistence type="predicted"/>
<comment type="caution">
    <text evidence="1">The sequence shown here is derived from an EMBL/GenBank/DDBJ whole genome shotgun (WGS) entry which is preliminary data.</text>
</comment>
<dbReference type="EMBL" id="JBHSGK010000004">
    <property type="protein sequence ID" value="MFC4736136.1"/>
    <property type="molecule type" value="Genomic_DNA"/>
</dbReference>
<keyword evidence="2" id="KW-1185">Reference proteome</keyword>
<dbReference type="Proteomes" id="UP001595896">
    <property type="component" value="Unassembled WGS sequence"/>
</dbReference>
<dbReference type="RefSeq" id="WP_377908788.1">
    <property type="nucleotide sequence ID" value="NZ_JBHSGK010000004.1"/>
</dbReference>
<evidence type="ECO:0000313" key="1">
    <source>
        <dbReference type="EMBL" id="MFC4736136.1"/>
    </source>
</evidence>
<evidence type="ECO:0000313" key="2">
    <source>
        <dbReference type="Proteomes" id="UP001595896"/>
    </source>
</evidence>